<name>A0A0A8Z7L6_ARUDO</name>
<protein>
    <submittedName>
        <fullName evidence="2">Uncharacterized protein</fullName>
    </submittedName>
</protein>
<dbReference type="EMBL" id="GBRH01267033">
    <property type="protein sequence ID" value="JAD30862.1"/>
    <property type="molecule type" value="Transcribed_RNA"/>
</dbReference>
<evidence type="ECO:0000256" key="1">
    <source>
        <dbReference type="SAM" id="MobiDB-lite"/>
    </source>
</evidence>
<reference evidence="2" key="1">
    <citation type="submission" date="2014-09" db="EMBL/GenBank/DDBJ databases">
        <authorList>
            <person name="Magalhaes I.L.F."/>
            <person name="Oliveira U."/>
            <person name="Santos F.R."/>
            <person name="Vidigal T.H.D.A."/>
            <person name="Brescovit A.D."/>
            <person name="Santos A.J."/>
        </authorList>
    </citation>
    <scope>NUCLEOTIDE SEQUENCE</scope>
    <source>
        <tissue evidence="2">Shoot tissue taken approximately 20 cm above the soil surface</tissue>
    </source>
</reference>
<proteinExistence type="predicted"/>
<dbReference type="AlphaFoldDB" id="A0A0A8Z7L6"/>
<accession>A0A0A8Z7L6</accession>
<reference evidence="2" key="2">
    <citation type="journal article" date="2015" name="Data Brief">
        <title>Shoot transcriptome of the giant reed, Arundo donax.</title>
        <authorList>
            <person name="Barrero R.A."/>
            <person name="Guerrero F.D."/>
            <person name="Moolhuijzen P."/>
            <person name="Goolsby J.A."/>
            <person name="Tidwell J."/>
            <person name="Bellgard S.E."/>
            <person name="Bellgard M.I."/>
        </authorList>
    </citation>
    <scope>NUCLEOTIDE SEQUENCE</scope>
    <source>
        <tissue evidence="2">Shoot tissue taken approximately 20 cm above the soil surface</tissue>
    </source>
</reference>
<evidence type="ECO:0000313" key="2">
    <source>
        <dbReference type="EMBL" id="JAD30862.1"/>
    </source>
</evidence>
<feature type="compositionally biased region" description="Basic residues" evidence="1">
    <location>
        <begin position="1"/>
        <end position="11"/>
    </location>
</feature>
<organism evidence="2">
    <name type="scientific">Arundo donax</name>
    <name type="common">Giant reed</name>
    <name type="synonym">Donax arundinaceus</name>
    <dbReference type="NCBI Taxonomy" id="35708"/>
    <lineage>
        <taxon>Eukaryota</taxon>
        <taxon>Viridiplantae</taxon>
        <taxon>Streptophyta</taxon>
        <taxon>Embryophyta</taxon>
        <taxon>Tracheophyta</taxon>
        <taxon>Spermatophyta</taxon>
        <taxon>Magnoliopsida</taxon>
        <taxon>Liliopsida</taxon>
        <taxon>Poales</taxon>
        <taxon>Poaceae</taxon>
        <taxon>PACMAD clade</taxon>
        <taxon>Arundinoideae</taxon>
        <taxon>Arundineae</taxon>
        <taxon>Arundo</taxon>
    </lineage>
</organism>
<feature type="region of interest" description="Disordered" evidence="1">
    <location>
        <begin position="1"/>
        <end position="41"/>
    </location>
</feature>
<sequence length="63" mass="6861">MVRQPTGRRLHKDICPQPHVRHCKGGRTHSSGVQAQGVPGHAGSLDISCRPALMNLEACQNHQ</sequence>